<dbReference type="EMBL" id="JAAATX020000016">
    <property type="protein sequence ID" value="MBU9699952.1"/>
    <property type="molecule type" value="Genomic_DNA"/>
</dbReference>
<dbReference type="RefSeq" id="WP_161764008.1">
    <property type="nucleotide sequence ID" value="NZ_JAAATX020000016.1"/>
</dbReference>
<feature type="domain" description="FAD-binding PCMH-type" evidence="2">
    <location>
        <begin position="50"/>
        <end position="222"/>
    </location>
</feature>
<dbReference type="PANTHER" id="PTHR11748:SF119">
    <property type="entry name" value="D-2-HYDROXYGLUTARATE DEHYDROGENASE"/>
    <property type="match status" value="1"/>
</dbReference>
<proteinExistence type="predicted"/>
<protein>
    <submittedName>
        <fullName evidence="3">FAD-binding oxidoreductase</fullName>
    </submittedName>
</protein>
<organism evidence="3 4">
    <name type="scientific">Paragemmobacter amnigenus</name>
    <dbReference type="NCBI Taxonomy" id="2852097"/>
    <lineage>
        <taxon>Bacteria</taxon>
        <taxon>Pseudomonadati</taxon>
        <taxon>Pseudomonadota</taxon>
        <taxon>Alphaproteobacteria</taxon>
        <taxon>Rhodobacterales</taxon>
        <taxon>Paracoccaceae</taxon>
        <taxon>Paragemmobacter</taxon>
    </lineage>
</organism>
<dbReference type="PROSITE" id="PS51387">
    <property type="entry name" value="FAD_PCMH"/>
    <property type="match status" value="1"/>
</dbReference>
<evidence type="ECO:0000259" key="2">
    <source>
        <dbReference type="PROSITE" id="PS51387"/>
    </source>
</evidence>
<sequence>MTGISGKTSTDWVAFASALAPVETIDEPVLVKKRSRDFFWFSPILERRLRSCFGDLVARPRTVAELSHCLSLAARHRVPVTLRGGGTGNYGQSVPLEGGLIIEMTGLDRILEIGPDFVRVEAGCNILALNRALGERGRELPVFPSTQDIATIGGFISGGSAGIGTVSHGMLRDDGNILELRVLSVEPTPREEVFRGGAINMIHHAWGINGVITELTLRTVPTEDWVGCIATFDNYPDCHAAAIDLALSETIRRKLCSTLDAHIGAYFDRLKGIVPPGRAMLVTLVPRGQVDTLRALVAGHGGRIDLAMDEAERVARKLPHVFEFSYNHTTLQALKSDRKVTYLQILFPAPVTVAKVVELRAVLGDDVFMHHEFARMGGKVVSFDLPLVKYTTDERLYEIMSIYESHGCPASDPHSCIIEEGGMKKADYRHLAWKKRLDPGGLLNSPKSREWTRVRDLSAEDIEALHQP</sequence>
<dbReference type="Proteomes" id="UP000731907">
    <property type="component" value="Unassembled WGS sequence"/>
</dbReference>
<dbReference type="InterPro" id="IPR016169">
    <property type="entry name" value="FAD-bd_PCMH_sub2"/>
</dbReference>
<dbReference type="Gene3D" id="3.30.465.10">
    <property type="match status" value="1"/>
</dbReference>
<keyword evidence="1" id="KW-0285">Flavoprotein</keyword>
<dbReference type="SUPFAM" id="SSF56176">
    <property type="entry name" value="FAD-binding/transporter-associated domain-like"/>
    <property type="match status" value="1"/>
</dbReference>
<dbReference type="InterPro" id="IPR006094">
    <property type="entry name" value="Oxid_FAD_bind_N"/>
</dbReference>
<reference evidence="3 4" key="1">
    <citation type="submission" date="2021-06" db="EMBL/GenBank/DDBJ databases">
        <title>Rhodobacteraceae bacterium strain HSP-20.</title>
        <authorList>
            <person name="Chen W.-M."/>
        </authorList>
    </citation>
    <scope>NUCLEOTIDE SEQUENCE [LARGE SCALE GENOMIC DNA]</scope>
    <source>
        <strain evidence="3 4">HSP-20</strain>
    </source>
</reference>
<dbReference type="Pfam" id="PF01565">
    <property type="entry name" value="FAD_binding_4"/>
    <property type="match status" value="1"/>
</dbReference>
<gene>
    <name evidence="3" type="ORF">GU927_019095</name>
</gene>
<dbReference type="PANTHER" id="PTHR11748">
    <property type="entry name" value="D-LACTATE DEHYDROGENASE"/>
    <property type="match status" value="1"/>
</dbReference>
<keyword evidence="4" id="KW-1185">Reference proteome</keyword>
<evidence type="ECO:0000313" key="3">
    <source>
        <dbReference type="EMBL" id="MBU9699952.1"/>
    </source>
</evidence>
<comment type="caution">
    <text evidence="3">The sequence shown here is derived from an EMBL/GenBank/DDBJ whole genome shotgun (WGS) entry which is preliminary data.</text>
</comment>
<dbReference type="InterPro" id="IPR036318">
    <property type="entry name" value="FAD-bd_PCMH-like_sf"/>
</dbReference>
<name>A0ABS6J8W7_9RHOB</name>
<keyword evidence="1" id="KW-0274">FAD</keyword>
<evidence type="ECO:0000256" key="1">
    <source>
        <dbReference type="ARBA" id="ARBA00022827"/>
    </source>
</evidence>
<accession>A0ABS6J8W7</accession>
<evidence type="ECO:0000313" key="4">
    <source>
        <dbReference type="Proteomes" id="UP000731907"/>
    </source>
</evidence>
<dbReference type="InterPro" id="IPR016166">
    <property type="entry name" value="FAD-bd_PCMH"/>
</dbReference>